<name>A0A327XXZ9_9RHOB</name>
<comment type="caution">
    <text evidence="1">The sequence shown here is derived from an EMBL/GenBank/DDBJ whole genome shotgun (WGS) entry which is preliminary data.</text>
</comment>
<gene>
    <name evidence="1" type="ORF">ATI53_10529</name>
</gene>
<accession>A0A327XXZ9</accession>
<sequence length="94" mass="10326">MRLLPFLIPVALWGCAAFPDLDRARATETRWAPYPDLLPLDQLTEGPVARVTPQMQAGIESRAAGLRARAARLQGPVVPAPERARMRRGVSWPG</sequence>
<protein>
    <submittedName>
        <fullName evidence="1">Uncharacterized protein</fullName>
    </submittedName>
</protein>
<reference evidence="1 2" key="1">
    <citation type="submission" date="2018-06" db="EMBL/GenBank/DDBJ databases">
        <title>Genomic Encyclopedia of Archaeal and Bacterial Type Strains, Phase II (KMG-II): from individual species to whole genera.</title>
        <authorList>
            <person name="Goeker M."/>
        </authorList>
    </citation>
    <scope>NUCLEOTIDE SEQUENCE [LARGE SCALE GENOMIC DNA]</scope>
    <source>
        <strain evidence="1 2">DSM 22011</strain>
    </source>
</reference>
<keyword evidence="2" id="KW-1185">Reference proteome</keyword>
<dbReference type="RefSeq" id="WP_111551133.1">
    <property type="nucleotide sequence ID" value="NZ_LIGK01000053.1"/>
</dbReference>
<proteinExistence type="predicted"/>
<dbReference type="AlphaFoldDB" id="A0A327XXZ9"/>
<evidence type="ECO:0000313" key="1">
    <source>
        <dbReference type="EMBL" id="RAK10999.1"/>
    </source>
</evidence>
<dbReference type="Proteomes" id="UP000249165">
    <property type="component" value="Unassembled WGS sequence"/>
</dbReference>
<organism evidence="1 2">
    <name type="scientific">Salipiger aestuarii</name>
    <dbReference type="NCBI Taxonomy" id="568098"/>
    <lineage>
        <taxon>Bacteria</taxon>
        <taxon>Pseudomonadati</taxon>
        <taxon>Pseudomonadota</taxon>
        <taxon>Alphaproteobacteria</taxon>
        <taxon>Rhodobacterales</taxon>
        <taxon>Roseobacteraceae</taxon>
        <taxon>Salipiger</taxon>
    </lineage>
</organism>
<dbReference type="OrthoDB" id="7872359at2"/>
<dbReference type="EMBL" id="QLMG01000052">
    <property type="protein sequence ID" value="RAK10999.1"/>
    <property type="molecule type" value="Genomic_DNA"/>
</dbReference>
<evidence type="ECO:0000313" key="2">
    <source>
        <dbReference type="Proteomes" id="UP000249165"/>
    </source>
</evidence>